<protein>
    <submittedName>
        <fullName evidence="3">Antibiotic biosynthesis monooxygenase</fullName>
        <ecNumber evidence="3">1.14.-.-</ecNumber>
    </submittedName>
</protein>
<organism evidence="3 4">
    <name type="scientific">Paracidovorax citrulli</name>
    <name type="common">Acidovorax citrulli</name>
    <dbReference type="NCBI Taxonomy" id="80869"/>
    <lineage>
        <taxon>Bacteria</taxon>
        <taxon>Pseudomonadati</taxon>
        <taxon>Pseudomonadota</taxon>
        <taxon>Betaproteobacteria</taxon>
        <taxon>Burkholderiales</taxon>
        <taxon>Comamonadaceae</taxon>
        <taxon>Paracidovorax</taxon>
    </lineage>
</organism>
<reference evidence="3 4" key="1">
    <citation type="submission" date="2023-06" db="EMBL/GenBank/DDBJ databases">
        <authorList>
            <person name="Ham H."/>
            <person name="Park D.S."/>
        </authorList>
    </citation>
    <scope>NUCLEOTIDE SEQUENCE [LARGE SCALE GENOMIC DNA]</scope>
    <source>
        <strain evidence="3 4">KACC 17005</strain>
    </source>
</reference>
<evidence type="ECO:0000313" key="4">
    <source>
        <dbReference type="Proteomes" id="UP001242732"/>
    </source>
</evidence>
<dbReference type="Proteomes" id="UP001242732">
    <property type="component" value="Chromosome"/>
</dbReference>
<dbReference type="PANTHER" id="PTHR37811:SF2">
    <property type="entry name" value="ABM DOMAIN-CONTAINING PROTEIN"/>
    <property type="match status" value="1"/>
</dbReference>
<dbReference type="PROSITE" id="PS51725">
    <property type="entry name" value="ABM"/>
    <property type="match status" value="1"/>
</dbReference>
<feature type="domain" description="ABM" evidence="2">
    <location>
        <begin position="1"/>
        <end position="90"/>
    </location>
</feature>
<dbReference type="InterPro" id="IPR011008">
    <property type="entry name" value="Dimeric_a/b-barrel"/>
</dbReference>
<gene>
    <name evidence="3" type="ORF">QRO08_08400</name>
</gene>
<dbReference type="EMBL" id="CP127363">
    <property type="protein sequence ID" value="WIY50571.1"/>
    <property type="molecule type" value="Genomic_DNA"/>
</dbReference>
<dbReference type="Gene3D" id="3.30.70.100">
    <property type="match status" value="1"/>
</dbReference>
<dbReference type="RefSeq" id="WP_011795214.1">
    <property type="nucleotide sequence ID" value="NZ_CP023687.1"/>
</dbReference>
<dbReference type="EC" id="1.14.-.-" evidence="3"/>
<dbReference type="GO" id="GO:0004497">
    <property type="term" value="F:monooxygenase activity"/>
    <property type="evidence" value="ECO:0007669"/>
    <property type="project" value="UniProtKB-KW"/>
</dbReference>
<keyword evidence="4" id="KW-1185">Reference proteome</keyword>
<evidence type="ECO:0000256" key="1">
    <source>
        <dbReference type="SAM" id="MobiDB-lite"/>
    </source>
</evidence>
<keyword evidence="3" id="KW-0560">Oxidoreductase</keyword>
<evidence type="ECO:0000259" key="2">
    <source>
        <dbReference type="PROSITE" id="PS51725"/>
    </source>
</evidence>
<evidence type="ECO:0000313" key="3">
    <source>
        <dbReference type="EMBL" id="WIY50571.1"/>
    </source>
</evidence>
<feature type="region of interest" description="Disordered" evidence="1">
    <location>
        <begin position="103"/>
        <end position="128"/>
    </location>
</feature>
<dbReference type="SUPFAM" id="SSF54909">
    <property type="entry name" value="Dimeric alpha+beta barrel"/>
    <property type="match status" value="1"/>
</dbReference>
<proteinExistence type="predicted"/>
<dbReference type="InterPro" id="IPR007138">
    <property type="entry name" value="ABM_dom"/>
</dbReference>
<dbReference type="Pfam" id="PF03992">
    <property type="entry name" value="ABM"/>
    <property type="match status" value="1"/>
</dbReference>
<accession>A0ABY9AUG7</accession>
<dbReference type="PANTHER" id="PTHR37811">
    <property type="entry name" value="BLL5343 PROTEIN"/>
    <property type="match status" value="1"/>
</dbReference>
<dbReference type="InterPro" id="IPR052936">
    <property type="entry name" value="Jasmonate_Hydroxylase-like"/>
</dbReference>
<name>A0ABY9AUG7_PARCI</name>
<sequence length="128" mass="13603">MIAVIFEALPSAAGREEYLARAAALHAALQDMDGFLGLERFESLATPGKLLSLSFWRDEAAVARWRCHADHRGAQAAGRGGVFADYRLRVARVLRDYGLHDRAQAPDGAASCPGAEAPGPAGTATRCP</sequence>
<feature type="compositionally biased region" description="Low complexity" evidence="1">
    <location>
        <begin position="108"/>
        <end position="128"/>
    </location>
</feature>
<keyword evidence="3" id="KW-0503">Monooxygenase</keyword>
<dbReference type="GeneID" id="79791915"/>